<evidence type="ECO:0000256" key="7">
    <source>
        <dbReference type="ARBA" id="ARBA00023136"/>
    </source>
</evidence>
<keyword evidence="8" id="KW-0325">Glycoprotein</keyword>
<protein>
    <submittedName>
        <fullName evidence="10">Nicalin-1</fullName>
    </submittedName>
</protein>
<keyword evidence="7 9" id="KW-0472">Membrane</keyword>
<comment type="subcellular location">
    <subcellularLocation>
        <location evidence="1">Endoplasmic reticulum membrane</location>
        <topology evidence="1">Single-pass membrane protein</topology>
    </subcellularLocation>
</comment>
<evidence type="ECO:0000256" key="2">
    <source>
        <dbReference type="ARBA" id="ARBA00007717"/>
    </source>
</evidence>
<dbReference type="InterPro" id="IPR016574">
    <property type="entry name" value="Nicalin"/>
</dbReference>
<organism evidence="10">
    <name type="scientific">Zeugodacus cucurbitae</name>
    <name type="common">Melon fruit fly</name>
    <name type="synonym">Bactrocera cucurbitae</name>
    <dbReference type="NCBI Taxonomy" id="28588"/>
    <lineage>
        <taxon>Eukaryota</taxon>
        <taxon>Metazoa</taxon>
        <taxon>Ecdysozoa</taxon>
        <taxon>Arthropoda</taxon>
        <taxon>Hexapoda</taxon>
        <taxon>Insecta</taxon>
        <taxon>Pterygota</taxon>
        <taxon>Neoptera</taxon>
        <taxon>Endopterygota</taxon>
        <taxon>Diptera</taxon>
        <taxon>Brachycera</taxon>
        <taxon>Muscomorpha</taxon>
        <taxon>Tephritoidea</taxon>
        <taxon>Tephritidae</taxon>
        <taxon>Zeugodacus</taxon>
        <taxon>Zeugodacus</taxon>
    </lineage>
</organism>
<dbReference type="PIRSF" id="PIRSF011018">
    <property type="entry name" value="Nicalin"/>
    <property type="match status" value="1"/>
</dbReference>
<evidence type="ECO:0000256" key="8">
    <source>
        <dbReference type="ARBA" id="ARBA00023180"/>
    </source>
</evidence>
<keyword evidence="5" id="KW-0256">Endoplasmic reticulum</keyword>
<evidence type="ECO:0000256" key="5">
    <source>
        <dbReference type="ARBA" id="ARBA00022824"/>
    </source>
</evidence>
<sequence>MFEDAENFADIFRGGLPYLLIALPVLLICSANPALASSEFSVQRMSQYDVNGVAYGCRASALSLEAKSLYTWSTGRHCVVAKLQDITIDQFREIRQKTGGLVILLPQNVSGMTFEEKEHLNLLEQAMLAQPNSIPIYFSPYKPELDRIITDVTRTTSNNVEGKAQRTSAATELLSSISANGYQVIVSGASHLASKSSKIPIIQGELVATTKLLKQVENGGESNSKLPLIIITAHLNTFGLYNEYPLNADAAVLLTLADVFSKLHSTPNAVPKYRLLFLLTETGTLLNFQGVKKWLDENVQLQEDIVSITGTLIAAKNPTNIKEENVDFVLCLDTITQSLNAEPGNLYMHVSKPPKEGTAMNDFYKLLKTIAAQYGNVSVDGVHKKINLADQQLAWEHERFSMRRLPAFTISALKSPKEPVRATIFKDSEEQIIAQTQQHAKILAETLAHYVYGLQEPYEIFAGPLAINKKLIKAYLQVKSALHNNDLKNAFEKYLKNVKIMYDKPDTRDPDFMFYDGQEARLNVYHVKPAIFDLFLTILICAYLGSVYFVIQFFPALYDTVCKMTKAQAQLTQTNSNNTKSKVN</sequence>
<dbReference type="Gene3D" id="3.40.630.10">
    <property type="entry name" value="Zn peptidases"/>
    <property type="match status" value="1"/>
</dbReference>
<evidence type="ECO:0000256" key="4">
    <source>
        <dbReference type="ARBA" id="ARBA00022729"/>
    </source>
</evidence>
<evidence type="ECO:0000313" key="10">
    <source>
        <dbReference type="EMBL" id="JAD00983.1"/>
    </source>
</evidence>
<evidence type="ECO:0000256" key="6">
    <source>
        <dbReference type="ARBA" id="ARBA00022989"/>
    </source>
</evidence>
<accession>A0A0A1WRB7</accession>
<dbReference type="CDD" id="cd03882">
    <property type="entry name" value="M28_nicalin_like"/>
    <property type="match status" value="1"/>
</dbReference>
<keyword evidence="6 9" id="KW-1133">Transmembrane helix</keyword>
<dbReference type="SUPFAM" id="SSF53187">
    <property type="entry name" value="Zn-dependent exopeptidases"/>
    <property type="match status" value="1"/>
</dbReference>
<feature type="transmembrane region" description="Helical" evidence="9">
    <location>
        <begin position="530"/>
        <end position="551"/>
    </location>
</feature>
<evidence type="ECO:0000256" key="3">
    <source>
        <dbReference type="ARBA" id="ARBA00022692"/>
    </source>
</evidence>
<evidence type="ECO:0000256" key="9">
    <source>
        <dbReference type="SAM" id="Phobius"/>
    </source>
</evidence>
<reference evidence="10" key="1">
    <citation type="submission" date="2014-11" db="EMBL/GenBank/DDBJ databases">
        <authorList>
            <person name="Geib S."/>
        </authorList>
    </citation>
    <scope>NUCLEOTIDE SEQUENCE</scope>
</reference>
<keyword evidence="4" id="KW-0732">Signal</keyword>
<keyword evidence="3 9" id="KW-0812">Transmembrane</keyword>
<evidence type="ECO:0000256" key="1">
    <source>
        <dbReference type="ARBA" id="ARBA00004389"/>
    </source>
</evidence>
<dbReference type="GeneID" id="105219551"/>
<dbReference type="GO" id="GO:0009966">
    <property type="term" value="P:regulation of signal transduction"/>
    <property type="evidence" value="ECO:0007669"/>
    <property type="project" value="InterPro"/>
</dbReference>
<proteinExistence type="inferred from homology"/>
<reference evidence="10" key="2">
    <citation type="journal article" date="2015" name="Gigascience">
        <title>Reconstructing a comprehensive transcriptome assembly of a white-pupal translocated strain of the pest fruit fly Bactrocera cucurbitae.</title>
        <authorList>
            <person name="Sim S.B."/>
            <person name="Calla B."/>
            <person name="Hall B."/>
            <person name="DeRego T."/>
            <person name="Geib S.M."/>
        </authorList>
    </citation>
    <scope>NUCLEOTIDE SEQUENCE</scope>
</reference>
<comment type="similarity">
    <text evidence="2">Belongs to the nicastrin family.</text>
</comment>
<gene>
    <name evidence="10" type="primary">ncl1_0</name>
    <name evidence="10" type="ORF">g.23364</name>
</gene>
<name>A0A0A1WRB7_ZEUCU</name>
<dbReference type="GO" id="GO:0005789">
    <property type="term" value="C:endoplasmic reticulum membrane"/>
    <property type="evidence" value="ECO:0007669"/>
    <property type="project" value="UniProtKB-SubCell"/>
</dbReference>
<dbReference type="PANTHER" id="PTHR31826">
    <property type="entry name" value="NICALIN"/>
    <property type="match status" value="1"/>
</dbReference>
<dbReference type="AlphaFoldDB" id="A0A0A1WRB7"/>
<dbReference type="EMBL" id="GBXI01013309">
    <property type="protein sequence ID" value="JAD00983.1"/>
    <property type="molecule type" value="Transcribed_RNA"/>
</dbReference>
<dbReference type="OrthoDB" id="5913609at2759"/>